<proteinExistence type="predicted"/>
<dbReference type="AlphaFoldDB" id="A0A9D1EPM6"/>
<protein>
    <submittedName>
        <fullName evidence="2">DAK2 domain-containing protein</fullName>
    </submittedName>
</protein>
<sequence length="555" mass="59948">MLTGRILRDAFISAANAISNNKKKVDELNVFPVPDGDTGTNMSMTLSNAKKELLLLSDGITVAEAAKVMASGLLRGARGNSGVITSLLFKGFDKAFAGKTEADTSDLADAMEKGVERAYKAVMKPTEGTILTVARLAAAKAREICQSTTDLAEFWDEVCSEAEEVLKTTPELLATLKKAGVVDAGGKGLCIIMRAMGEVFAGRGVVADLSEGKSAPEPVTVETFASVVGAFDEEIHFTYCTEYIVKKNPGCDDSIKLRAYLETIGDCVVVVEDDEIIKVHVHTNNPGLAIEKGLEFGSMNLPKIENMRYQHEAKQKENKVTISSANEAYARAEPEKDYGFVAVAVGEGIEAMFKDAGADCIVKGGQTMNPSTDDILAAVMACPAKTVFVLPNNKNIIMAAEQAGKLVTDRKVCVLQTRTIPQGISALLAFDPSADFNANRSGMTRAFERVKTGQITFAARDSEFDGEKIREGDILALENGKLAFVEDDLEKAAYKLTKRLVSSDSEFITIIYGSDVTDVQAESLRMRVEEKFGQRLDVNLILGGQPVYYYIISVE</sequence>
<reference evidence="2" key="1">
    <citation type="submission" date="2020-10" db="EMBL/GenBank/DDBJ databases">
        <authorList>
            <person name="Gilroy R."/>
        </authorList>
    </citation>
    <scope>NUCLEOTIDE SEQUENCE</scope>
    <source>
        <strain evidence="2">CHK157-1446</strain>
    </source>
</reference>
<evidence type="ECO:0000313" key="3">
    <source>
        <dbReference type="Proteomes" id="UP000823982"/>
    </source>
</evidence>
<dbReference type="SMART" id="SM01121">
    <property type="entry name" value="Dak1_2"/>
    <property type="match status" value="1"/>
</dbReference>
<feature type="domain" description="DhaL" evidence="1">
    <location>
        <begin position="5"/>
        <end position="198"/>
    </location>
</feature>
<dbReference type="InterPro" id="IPR048394">
    <property type="entry name" value="FakA-like_M"/>
</dbReference>
<dbReference type="InterPro" id="IPR033470">
    <property type="entry name" value="FakA-like_C"/>
</dbReference>
<dbReference type="Pfam" id="PF02734">
    <property type="entry name" value="Dak2"/>
    <property type="match status" value="1"/>
</dbReference>
<dbReference type="PANTHER" id="PTHR33434">
    <property type="entry name" value="DEGV DOMAIN-CONTAINING PROTEIN DR_1986-RELATED"/>
    <property type="match status" value="1"/>
</dbReference>
<accession>A0A9D1EPM6</accession>
<dbReference type="SUPFAM" id="SSF101473">
    <property type="entry name" value="DhaL-like"/>
    <property type="match status" value="1"/>
</dbReference>
<dbReference type="Pfam" id="PF21645">
    <property type="entry name" value="FakA-like_M"/>
    <property type="match status" value="1"/>
</dbReference>
<dbReference type="InterPro" id="IPR004007">
    <property type="entry name" value="DhaL_dom"/>
</dbReference>
<dbReference type="PROSITE" id="PS51480">
    <property type="entry name" value="DHAL"/>
    <property type="match status" value="1"/>
</dbReference>
<evidence type="ECO:0000313" key="2">
    <source>
        <dbReference type="EMBL" id="HIS25031.1"/>
    </source>
</evidence>
<name>A0A9D1EPM6_9FIRM</name>
<gene>
    <name evidence="2" type="ORF">IAD01_06485</name>
</gene>
<dbReference type="InterPro" id="IPR050270">
    <property type="entry name" value="DegV_domain_contain"/>
</dbReference>
<dbReference type="PANTHER" id="PTHR33434:SF4">
    <property type="entry name" value="PHOSPHATASE PROTEIN"/>
    <property type="match status" value="1"/>
</dbReference>
<dbReference type="Gene3D" id="1.25.40.340">
    <property type="match status" value="1"/>
</dbReference>
<comment type="caution">
    <text evidence="2">The sequence shown here is derived from an EMBL/GenBank/DDBJ whole genome shotgun (WGS) entry which is preliminary data.</text>
</comment>
<dbReference type="NCBIfam" id="TIGR03599">
    <property type="entry name" value="YloV"/>
    <property type="match status" value="1"/>
</dbReference>
<dbReference type="InterPro" id="IPR019986">
    <property type="entry name" value="YloV-like"/>
</dbReference>
<evidence type="ECO:0000259" key="1">
    <source>
        <dbReference type="PROSITE" id="PS51480"/>
    </source>
</evidence>
<dbReference type="GO" id="GO:0004371">
    <property type="term" value="F:glycerone kinase activity"/>
    <property type="evidence" value="ECO:0007669"/>
    <property type="project" value="InterPro"/>
</dbReference>
<reference evidence="2" key="2">
    <citation type="journal article" date="2021" name="PeerJ">
        <title>Extensive microbial diversity within the chicken gut microbiome revealed by metagenomics and culture.</title>
        <authorList>
            <person name="Gilroy R."/>
            <person name="Ravi A."/>
            <person name="Getino M."/>
            <person name="Pursley I."/>
            <person name="Horton D.L."/>
            <person name="Alikhan N.F."/>
            <person name="Baker D."/>
            <person name="Gharbi K."/>
            <person name="Hall N."/>
            <person name="Watson M."/>
            <person name="Adriaenssens E.M."/>
            <person name="Foster-Nyarko E."/>
            <person name="Jarju S."/>
            <person name="Secka A."/>
            <person name="Antonio M."/>
            <person name="Oren A."/>
            <person name="Chaudhuri R.R."/>
            <person name="La Ragione R."/>
            <person name="Hildebrand F."/>
            <person name="Pallen M.J."/>
        </authorList>
    </citation>
    <scope>NUCLEOTIDE SEQUENCE</scope>
    <source>
        <strain evidence="2">CHK157-1446</strain>
    </source>
</reference>
<dbReference type="SMART" id="SM01120">
    <property type="entry name" value="Dak2"/>
    <property type="match status" value="1"/>
</dbReference>
<dbReference type="InterPro" id="IPR036117">
    <property type="entry name" value="DhaL_dom_sf"/>
</dbReference>
<dbReference type="GO" id="GO:0006071">
    <property type="term" value="P:glycerol metabolic process"/>
    <property type="evidence" value="ECO:0007669"/>
    <property type="project" value="InterPro"/>
</dbReference>
<dbReference type="Proteomes" id="UP000823982">
    <property type="component" value="Unassembled WGS sequence"/>
</dbReference>
<dbReference type="EMBL" id="DVIR01000058">
    <property type="protein sequence ID" value="HIS25031.1"/>
    <property type="molecule type" value="Genomic_DNA"/>
</dbReference>
<organism evidence="2 3">
    <name type="scientific">Candidatus Faeciplasma gallinarum</name>
    <dbReference type="NCBI Taxonomy" id="2840799"/>
    <lineage>
        <taxon>Bacteria</taxon>
        <taxon>Bacillati</taxon>
        <taxon>Bacillota</taxon>
        <taxon>Clostridia</taxon>
        <taxon>Eubacteriales</taxon>
        <taxon>Oscillospiraceae</taxon>
        <taxon>Oscillospiraceae incertae sedis</taxon>
        <taxon>Candidatus Faeciplasma</taxon>
    </lineage>
</organism>
<dbReference type="Pfam" id="PF13684">
    <property type="entry name" value="FakA-like_C"/>
    <property type="match status" value="1"/>
</dbReference>